<accession>A0ABW5C8I0</accession>
<dbReference type="Gene3D" id="3.40.50.150">
    <property type="entry name" value="Vaccinia Virus protein VP39"/>
    <property type="match status" value="1"/>
</dbReference>
<keyword evidence="3 6" id="KW-0808">Transferase</keyword>
<evidence type="ECO:0000256" key="1">
    <source>
        <dbReference type="ARBA" id="ARBA00022428"/>
    </source>
</evidence>
<evidence type="ECO:0000256" key="2">
    <source>
        <dbReference type="ARBA" id="ARBA00022603"/>
    </source>
</evidence>
<comment type="catalytic activity">
    <reaction evidence="6">
        <text>a 2-demethylmenaquinol + S-adenosyl-L-methionine = a menaquinol + S-adenosyl-L-homocysteine + H(+)</text>
        <dbReference type="Rhea" id="RHEA:42640"/>
        <dbReference type="Rhea" id="RHEA-COMP:9539"/>
        <dbReference type="Rhea" id="RHEA-COMP:9563"/>
        <dbReference type="ChEBI" id="CHEBI:15378"/>
        <dbReference type="ChEBI" id="CHEBI:18151"/>
        <dbReference type="ChEBI" id="CHEBI:55437"/>
        <dbReference type="ChEBI" id="CHEBI:57856"/>
        <dbReference type="ChEBI" id="CHEBI:59789"/>
        <dbReference type="EC" id="2.1.1.163"/>
    </reaction>
</comment>
<dbReference type="GO" id="GO:0008168">
    <property type="term" value="F:methyltransferase activity"/>
    <property type="evidence" value="ECO:0007669"/>
    <property type="project" value="UniProtKB-KW"/>
</dbReference>
<dbReference type="SUPFAM" id="SSF53335">
    <property type="entry name" value="S-adenosyl-L-methionine-dependent methyltransferases"/>
    <property type="match status" value="1"/>
</dbReference>
<protein>
    <recommendedName>
        <fullName evidence="6">Ubiquinone/menaquinone biosynthesis C-methyltransferase UbiE</fullName>
        <ecNumber evidence="6">2.1.1.163</ecNumber>
        <ecNumber evidence="6">2.1.1.201</ecNumber>
    </recommendedName>
    <alternativeName>
        <fullName evidence="6">2-methoxy-6-polyprenyl-1,4-benzoquinol methylase</fullName>
    </alternativeName>
    <alternativeName>
        <fullName evidence="6">Demethylmenaquinone methyltransferase</fullName>
    </alternativeName>
</protein>
<sequence length="241" mass="27013">MSELDRSFGYRQVSNDERRDRIRRVFRAVAPRYDLMNDLMSFGIHRLWKALLVRAVGARPGQTLLDLAGGTGDVGRALSGPDRTVIVCDPSVEMMQAGRARPGNDHLRWLAGEAEAIPLADGCIDSLTISFGIRNVTRLDRALAEMHRVLKPGGTAFCLEFSRAHPLLRPFYDLFSFQVIPRLGALIAREPEAYTYLVESIRKFPDQDSFAAQFRDAGFADVRYRNLSFGIACLHIATKAR</sequence>
<dbReference type="PROSITE" id="PS01184">
    <property type="entry name" value="UBIE_2"/>
    <property type="match status" value="1"/>
</dbReference>
<feature type="binding site" evidence="6">
    <location>
        <position position="130"/>
    </location>
    <ligand>
        <name>S-adenosyl-L-methionine</name>
        <dbReference type="ChEBI" id="CHEBI:59789"/>
    </ligand>
</feature>
<organism evidence="7 8">
    <name type="scientific">Phaeospirillum tilakii</name>
    <dbReference type="NCBI Taxonomy" id="741673"/>
    <lineage>
        <taxon>Bacteria</taxon>
        <taxon>Pseudomonadati</taxon>
        <taxon>Pseudomonadota</taxon>
        <taxon>Alphaproteobacteria</taxon>
        <taxon>Rhodospirillales</taxon>
        <taxon>Rhodospirillaceae</taxon>
        <taxon>Phaeospirillum</taxon>
    </lineage>
</organism>
<dbReference type="EC" id="2.1.1.201" evidence="6"/>
<reference evidence="8" key="1">
    <citation type="journal article" date="2019" name="Int. J. Syst. Evol. Microbiol.">
        <title>The Global Catalogue of Microorganisms (GCM) 10K type strain sequencing project: providing services to taxonomists for standard genome sequencing and annotation.</title>
        <authorList>
            <consortium name="The Broad Institute Genomics Platform"/>
            <consortium name="The Broad Institute Genome Sequencing Center for Infectious Disease"/>
            <person name="Wu L."/>
            <person name="Ma J."/>
        </authorList>
    </citation>
    <scope>NUCLEOTIDE SEQUENCE [LARGE SCALE GENOMIC DNA]</scope>
    <source>
        <strain evidence="8">KCTC 15012</strain>
    </source>
</reference>
<dbReference type="NCBIfam" id="TIGR01934">
    <property type="entry name" value="MenG_MenH_UbiE"/>
    <property type="match status" value="1"/>
</dbReference>
<dbReference type="InterPro" id="IPR004033">
    <property type="entry name" value="UbiE/COQ5_MeTrFase"/>
</dbReference>
<evidence type="ECO:0000256" key="4">
    <source>
        <dbReference type="ARBA" id="ARBA00022688"/>
    </source>
</evidence>
<dbReference type="PANTHER" id="PTHR43591:SF24">
    <property type="entry name" value="2-METHOXY-6-POLYPRENYL-1,4-BENZOQUINOL METHYLASE, MITOCHONDRIAL"/>
    <property type="match status" value="1"/>
</dbReference>
<dbReference type="EMBL" id="JBHUIY010000009">
    <property type="protein sequence ID" value="MFD2233460.1"/>
    <property type="molecule type" value="Genomic_DNA"/>
</dbReference>
<evidence type="ECO:0000256" key="3">
    <source>
        <dbReference type="ARBA" id="ARBA00022679"/>
    </source>
</evidence>
<evidence type="ECO:0000313" key="7">
    <source>
        <dbReference type="EMBL" id="MFD2233460.1"/>
    </source>
</evidence>
<feature type="binding site" evidence="6">
    <location>
        <position position="71"/>
    </location>
    <ligand>
        <name>S-adenosyl-L-methionine</name>
        <dbReference type="ChEBI" id="CHEBI:59789"/>
    </ligand>
</feature>
<keyword evidence="4 6" id="KW-0831">Ubiquinone biosynthesis</keyword>
<proteinExistence type="inferred from homology"/>
<dbReference type="GO" id="GO:0032259">
    <property type="term" value="P:methylation"/>
    <property type="evidence" value="ECO:0007669"/>
    <property type="project" value="UniProtKB-KW"/>
</dbReference>
<comment type="pathway">
    <text evidence="6">Cofactor biosynthesis; ubiquinone biosynthesis.</text>
</comment>
<dbReference type="InterPro" id="IPR029063">
    <property type="entry name" value="SAM-dependent_MTases_sf"/>
</dbReference>
<dbReference type="RefSeq" id="WP_377315233.1">
    <property type="nucleotide sequence ID" value="NZ_JBHUIY010000009.1"/>
</dbReference>
<keyword evidence="5 6" id="KW-0949">S-adenosyl-L-methionine</keyword>
<keyword evidence="2 6" id="KW-0489">Methyltransferase</keyword>
<keyword evidence="1 6" id="KW-0474">Menaquinone biosynthesis</keyword>
<dbReference type="InterPro" id="IPR023576">
    <property type="entry name" value="UbiE/COQ5_MeTrFase_CS"/>
</dbReference>
<comment type="caution">
    <text evidence="7">The sequence shown here is derived from an EMBL/GenBank/DDBJ whole genome shotgun (WGS) entry which is preliminary data.</text>
</comment>
<dbReference type="PANTHER" id="PTHR43591">
    <property type="entry name" value="METHYLTRANSFERASE"/>
    <property type="match status" value="1"/>
</dbReference>
<gene>
    <name evidence="6" type="primary">ubiE</name>
    <name evidence="7" type="ORF">ACFSNB_06555</name>
</gene>
<comment type="caution">
    <text evidence="6">Lacks conserved residue(s) required for the propagation of feature annotation.</text>
</comment>
<evidence type="ECO:0000256" key="5">
    <source>
        <dbReference type="ARBA" id="ARBA00022691"/>
    </source>
</evidence>
<dbReference type="PROSITE" id="PS01183">
    <property type="entry name" value="UBIE_1"/>
    <property type="match status" value="1"/>
</dbReference>
<dbReference type="Proteomes" id="UP001597296">
    <property type="component" value="Unassembled WGS sequence"/>
</dbReference>
<evidence type="ECO:0000313" key="8">
    <source>
        <dbReference type="Proteomes" id="UP001597296"/>
    </source>
</evidence>
<comment type="function">
    <text evidence="6">Methyltransferase required for the conversion of demethylmenaquinol (DMKH2) to menaquinol (MKH2) and the conversion of 2-polyprenyl-6-methoxy-1,4-benzoquinol (DDMQH2) to 2-polyprenyl-3-methyl-6-methoxy-1,4-benzoquinol (DMQH2).</text>
</comment>
<feature type="binding site" evidence="6">
    <location>
        <position position="89"/>
    </location>
    <ligand>
        <name>S-adenosyl-L-methionine</name>
        <dbReference type="ChEBI" id="CHEBI:59789"/>
    </ligand>
</feature>
<comment type="catalytic activity">
    <reaction evidence="6">
        <text>a 2-methoxy-6-(all-trans-polyprenyl)benzene-1,4-diol + S-adenosyl-L-methionine = a 5-methoxy-2-methyl-3-(all-trans-polyprenyl)benzene-1,4-diol + S-adenosyl-L-homocysteine + H(+)</text>
        <dbReference type="Rhea" id="RHEA:28286"/>
        <dbReference type="Rhea" id="RHEA-COMP:10858"/>
        <dbReference type="Rhea" id="RHEA-COMP:10859"/>
        <dbReference type="ChEBI" id="CHEBI:15378"/>
        <dbReference type="ChEBI" id="CHEBI:57856"/>
        <dbReference type="ChEBI" id="CHEBI:59789"/>
        <dbReference type="ChEBI" id="CHEBI:84166"/>
        <dbReference type="ChEBI" id="CHEBI:84167"/>
        <dbReference type="EC" id="2.1.1.201"/>
    </reaction>
</comment>
<dbReference type="Pfam" id="PF01209">
    <property type="entry name" value="Ubie_methyltran"/>
    <property type="match status" value="1"/>
</dbReference>
<comment type="similarity">
    <text evidence="6">Belongs to the class I-like SAM-binding methyltransferase superfamily. MenG/UbiE family.</text>
</comment>
<evidence type="ECO:0000256" key="6">
    <source>
        <dbReference type="HAMAP-Rule" id="MF_01813"/>
    </source>
</evidence>
<keyword evidence="8" id="KW-1185">Reference proteome</keyword>
<dbReference type="HAMAP" id="MF_01813">
    <property type="entry name" value="MenG_UbiE_methyltr"/>
    <property type="match status" value="1"/>
</dbReference>
<comment type="pathway">
    <text evidence="6">Quinol/quinone metabolism; menaquinone biosynthesis; menaquinol from 1,4-dihydroxy-2-naphthoate: step 2/2.</text>
</comment>
<name>A0ABW5C8I0_9PROT</name>
<dbReference type="EC" id="2.1.1.163" evidence="6"/>
<dbReference type="CDD" id="cd02440">
    <property type="entry name" value="AdoMet_MTases"/>
    <property type="match status" value="1"/>
</dbReference>
<dbReference type="PROSITE" id="PS51608">
    <property type="entry name" value="SAM_MT_UBIE"/>
    <property type="match status" value="1"/>
</dbReference>